<protein>
    <recommendedName>
        <fullName evidence="1">DNA polymerase III subunit psi</fullName>
    </recommendedName>
</protein>
<dbReference type="OrthoDB" id="5682636at2"/>
<dbReference type="InterPro" id="IPR036654">
    <property type="entry name" value="DNA_pol_III_psi_sf"/>
</dbReference>
<dbReference type="EMBL" id="NEEW01000009">
    <property type="protein sequence ID" value="PJD81819.1"/>
    <property type="molecule type" value="Genomic_DNA"/>
</dbReference>
<dbReference type="PIRSF" id="PIRSF029225">
    <property type="entry name" value="DNA_pol_III_psi"/>
    <property type="match status" value="1"/>
</dbReference>
<keyword evidence="1" id="KW-0548">Nucleotidyltransferase</keyword>
<name>A0A2J0PVU9_9ENTR</name>
<accession>A0A2J0PVU9</accession>
<comment type="caution">
    <text evidence="2">The sequence shown here is derived from an EMBL/GenBank/DDBJ whole genome shotgun (WGS) entry which is preliminary data.</text>
</comment>
<evidence type="ECO:0000313" key="3">
    <source>
        <dbReference type="Proteomes" id="UP000229974"/>
    </source>
</evidence>
<evidence type="ECO:0000256" key="1">
    <source>
        <dbReference type="PIRNR" id="PIRNR029225"/>
    </source>
</evidence>
<dbReference type="InterPro" id="IPR004615">
    <property type="entry name" value="DNA_pol_III_psi"/>
</dbReference>
<keyword evidence="1" id="KW-0235">DNA replication</keyword>
<dbReference type="Gene3D" id="3.40.50.10220">
    <property type="entry name" value="DNA polymerase III, psi subunit"/>
    <property type="match status" value="1"/>
</dbReference>
<dbReference type="GO" id="GO:0006260">
    <property type="term" value="P:DNA replication"/>
    <property type="evidence" value="ECO:0007669"/>
    <property type="project" value="UniProtKB-KW"/>
</dbReference>
<dbReference type="GO" id="GO:0008408">
    <property type="term" value="F:3'-5' exonuclease activity"/>
    <property type="evidence" value="ECO:0007669"/>
    <property type="project" value="InterPro"/>
</dbReference>
<dbReference type="RefSeq" id="WP_047717307.1">
    <property type="nucleotide sequence ID" value="NZ_CP060480.1"/>
</dbReference>
<dbReference type="AlphaFoldDB" id="A0A2J0PVU9"/>
<gene>
    <name evidence="2" type="ORF">B9Q30_18770</name>
</gene>
<dbReference type="GO" id="GO:0003887">
    <property type="term" value="F:DNA-directed DNA polymerase activity"/>
    <property type="evidence" value="ECO:0007669"/>
    <property type="project" value="UniProtKB-KW"/>
</dbReference>
<dbReference type="NCBIfam" id="NF005336">
    <property type="entry name" value="PRK06856.1-2"/>
    <property type="match status" value="1"/>
</dbReference>
<dbReference type="STRING" id="301102.BFV66_03215"/>
<dbReference type="InterPro" id="IPR018382">
    <property type="entry name" value="DNA_pol_III_psi_subgr"/>
</dbReference>
<comment type="function">
    <text evidence="1">Part of the beta sliding clamp loading complex, which hydrolyzes ATP to load the beta clamp onto primed DNA to form the DNA replication pre-initiation complex. DNA polymerase III is a complex, multichain enzyme responsible for most of the replicative synthesis in bacteria. This DNA polymerase also exhibits 3' to 5' exonuclease activity.</text>
</comment>
<keyword evidence="1" id="KW-0239">DNA-directed DNA polymerase</keyword>
<dbReference type="NCBIfam" id="TIGR00664">
    <property type="entry name" value="DNA_III_psi"/>
    <property type="match status" value="1"/>
</dbReference>
<evidence type="ECO:0000313" key="2">
    <source>
        <dbReference type="EMBL" id="PJD81819.1"/>
    </source>
</evidence>
<dbReference type="Proteomes" id="UP000229974">
    <property type="component" value="Unassembled WGS sequence"/>
</dbReference>
<dbReference type="Pfam" id="PF03603">
    <property type="entry name" value="DNA_III_psi"/>
    <property type="match status" value="1"/>
</dbReference>
<reference evidence="2 3" key="1">
    <citation type="journal article" date="2017" name="J. Antimicrob. Chemother.">
        <title>Characterization of the population structure, drug resistance mechanisms and plasmids of the community-associated Enterobacter cloacae complex in China.</title>
        <authorList>
            <person name="Zhou K."/>
            <person name="Yu W."/>
            <person name="Cao X."/>
            <person name="Shen P."/>
            <person name="Lu H."/>
            <person name="Luo Q."/>
            <person name="Rossen J.W.A."/>
            <person name="Xiao Y."/>
        </authorList>
    </citation>
    <scope>NUCLEOTIDE SEQUENCE [LARGE SCALE GENOMIC DNA]</scope>
    <source>
        <strain evidence="2 3">ECC904</strain>
    </source>
</reference>
<dbReference type="SUPFAM" id="SSF102220">
    <property type="entry name" value="DNA polymerase III psi subunit"/>
    <property type="match status" value="1"/>
</dbReference>
<sequence length="137" mass="15383">MTSRRDWQLQQLGITQWALRRPTALRGEIAISIPAHVRLVMVAEAPPALNEPLIEDVLRTLKVTRDQVLQLAPESVAMLPPVSRCNSWRIGAVDELPLEGSQISSPALDELKANPKARSALWQQICEYEHDFFPHDG</sequence>
<proteinExistence type="predicted"/>
<keyword evidence="1" id="KW-0808">Transferase</keyword>
<organism evidence="2 3">
    <name type="scientific">Enterobacter hormaechei</name>
    <dbReference type="NCBI Taxonomy" id="158836"/>
    <lineage>
        <taxon>Bacteria</taxon>
        <taxon>Pseudomonadati</taxon>
        <taxon>Pseudomonadota</taxon>
        <taxon>Gammaproteobacteria</taxon>
        <taxon>Enterobacterales</taxon>
        <taxon>Enterobacteriaceae</taxon>
        <taxon>Enterobacter</taxon>
        <taxon>Enterobacter cloacae complex</taxon>
    </lineage>
</organism>